<dbReference type="RefSeq" id="WP_008480707.1">
    <property type="nucleotide sequence ID" value="NZ_CAGS01000479.1"/>
</dbReference>
<comment type="caution">
    <text evidence="2">The sequence shown here is derived from an EMBL/GenBank/DDBJ whole genome shotgun (WGS) entry which is preliminary data.</text>
</comment>
<gene>
    <name evidence="2" type="ORF">NITHO_530008</name>
</gene>
<reference evidence="2 3" key="1">
    <citation type="journal article" date="2012" name="ISME J.">
        <title>Nitrification expanded: discovery, physiology and genomics of a nitrite-oxidizing bacterium from the phylum Chloroflexi.</title>
        <authorList>
            <person name="Sorokin D.Y."/>
            <person name="Lucker S."/>
            <person name="Vejmelkova D."/>
            <person name="Kostrikina N.A."/>
            <person name="Kleerebezem R."/>
            <person name="Rijpstra W.I."/>
            <person name="Damste J.S."/>
            <person name="Le Paslier D."/>
            <person name="Muyzer G."/>
            <person name="Wagner M."/>
            <person name="van Loosdrecht M.C."/>
            <person name="Daims H."/>
        </authorList>
    </citation>
    <scope>NUCLEOTIDE SEQUENCE [LARGE SCALE GENOMIC DNA]</scope>
    <source>
        <strain evidence="3">none</strain>
    </source>
</reference>
<dbReference type="Proteomes" id="UP000004221">
    <property type="component" value="Unassembled WGS sequence"/>
</dbReference>
<evidence type="ECO:0000259" key="1">
    <source>
        <dbReference type="Pfam" id="PF01471"/>
    </source>
</evidence>
<dbReference type="InterPro" id="IPR002477">
    <property type="entry name" value="Peptidoglycan-bd-like"/>
</dbReference>
<dbReference type="OrthoDB" id="517943at2"/>
<dbReference type="InterPro" id="IPR036366">
    <property type="entry name" value="PGBDSf"/>
</dbReference>
<dbReference type="AlphaFoldDB" id="I4ELT8"/>
<dbReference type="Gene3D" id="1.10.101.10">
    <property type="entry name" value="PGBD-like superfamily/PGBD"/>
    <property type="match status" value="1"/>
</dbReference>
<protein>
    <recommendedName>
        <fullName evidence="1">Peptidoglycan binding-like domain-containing protein</fullName>
    </recommendedName>
</protein>
<evidence type="ECO:0000313" key="2">
    <source>
        <dbReference type="EMBL" id="CCF85650.1"/>
    </source>
</evidence>
<evidence type="ECO:0000313" key="3">
    <source>
        <dbReference type="Proteomes" id="UP000004221"/>
    </source>
</evidence>
<keyword evidence="3" id="KW-1185">Reference proteome</keyword>
<accession>I4ELT8</accession>
<sequence>MARTLSEGTTGDDVKMLQAVLNYHRVAPTDELLMVDGIFGAKTTKRVKSFQTQNRLTADGIVGPNTGKMLMTICRFSAEYVVSRDQPEAVVQGGVGDSSPVTTQYELKDGLKLTLNPWVPPPAKLKYVLEFEAAWVIKNPMLPAPFVLSVGSEIGRTLVTHSPDAPYTYSGAGQVTGKFEKDFTLGPIKLDASIQAGFEAEHEVSSPDVEISSQASLASGISFAVVRERFYLFTQGELGAVVKWFPGTVQPSAEWEGSAGFKLTF</sequence>
<proteinExistence type="predicted"/>
<dbReference type="SUPFAM" id="SSF47090">
    <property type="entry name" value="PGBD-like"/>
    <property type="match status" value="1"/>
</dbReference>
<dbReference type="EMBL" id="CAGS01000479">
    <property type="protein sequence ID" value="CCF85650.1"/>
    <property type="molecule type" value="Genomic_DNA"/>
</dbReference>
<dbReference type="InterPro" id="IPR036365">
    <property type="entry name" value="PGBD-like_sf"/>
</dbReference>
<name>I4ELT8_9BACT</name>
<dbReference type="Pfam" id="PF01471">
    <property type="entry name" value="PG_binding_1"/>
    <property type="match status" value="1"/>
</dbReference>
<feature type="domain" description="Peptidoglycan binding-like" evidence="1">
    <location>
        <begin position="10"/>
        <end position="70"/>
    </location>
</feature>
<organism evidence="2 3">
    <name type="scientific">Nitrolancea hollandica Lb</name>
    <dbReference type="NCBI Taxonomy" id="1129897"/>
    <lineage>
        <taxon>Bacteria</taxon>
        <taxon>Pseudomonadati</taxon>
        <taxon>Thermomicrobiota</taxon>
        <taxon>Thermomicrobia</taxon>
        <taxon>Sphaerobacterales</taxon>
        <taxon>Sphaerobacterineae</taxon>
        <taxon>Sphaerobacteraceae</taxon>
        <taxon>Nitrolancea</taxon>
    </lineage>
</organism>